<dbReference type="AlphaFoldDB" id="B0ER33"/>
<dbReference type="VEuPathDB" id="AmoebaDB:EDI_064230"/>
<dbReference type="OMA" id="MGMRSNW"/>
<accession>B0ER33</accession>
<comment type="subcellular location">
    <subcellularLocation>
        <location evidence="1">Nucleus</location>
        <location evidence="1">Nucleolus</location>
    </subcellularLocation>
</comment>
<dbReference type="FunFam" id="1.10.287.4070:FF:000001">
    <property type="entry name" value="Probable Nucleolar protein 58"/>
    <property type="match status" value="1"/>
</dbReference>
<dbReference type="RefSeq" id="XP_001740562.1">
    <property type="nucleotide sequence ID" value="XM_001740510.1"/>
</dbReference>
<evidence type="ECO:0000256" key="4">
    <source>
        <dbReference type="ARBA" id="ARBA00023242"/>
    </source>
</evidence>
<dbReference type="PANTHER" id="PTHR10894">
    <property type="entry name" value="NUCLEOLAR PROTEIN 5 NUCLEOLAR PROTEIN NOP5 NOP58"/>
    <property type="match status" value="1"/>
</dbReference>
<feature type="compositionally biased region" description="Low complexity" evidence="5">
    <location>
        <begin position="460"/>
        <end position="493"/>
    </location>
</feature>
<dbReference type="Proteomes" id="UP000008076">
    <property type="component" value="Unassembled WGS sequence"/>
</dbReference>
<dbReference type="SMART" id="SM00931">
    <property type="entry name" value="NOSIC"/>
    <property type="match status" value="1"/>
</dbReference>
<dbReference type="KEGG" id="edi:EDI_064230"/>
<dbReference type="GO" id="GO:0042254">
    <property type="term" value="P:ribosome biogenesis"/>
    <property type="evidence" value="ECO:0007669"/>
    <property type="project" value="UniProtKB-KW"/>
</dbReference>
<dbReference type="OrthoDB" id="6780543at2759"/>
<dbReference type="InterPro" id="IPR045056">
    <property type="entry name" value="Nop56/Nop58"/>
</dbReference>
<name>B0ER33_ENTDS</name>
<reference evidence="8" key="1">
    <citation type="submission" date="2007-12" db="EMBL/GenBank/DDBJ databases">
        <title>Annotation of Entamoeba dispar SAW760.</title>
        <authorList>
            <person name="Lorenzi H."/>
            <person name="Inman J."/>
            <person name="Schobel S."/>
            <person name="Amedeo P."/>
            <person name="Caler E."/>
        </authorList>
    </citation>
    <scope>NUCLEOTIDE SEQUENCE [LARGE SCALE GENOMIC DNA]</scope>
    <source>
        <strain evidence="8">ATCC PRA-260 / SAW760</strain>
    </source>
</reference>
<dbReference type="InterPro" id="IPR042239">
    <property type="entry name" value="Nop_C"/>
</dbReference>
<dbReference type="GO" id="GO:0030515">
    <property type="term" value="F:snoRNA binding"/>
    <property type="evidence" value="ECO:0007669"/>
    <property type="project" value="InterPro"/>
</dbReference>
<proteinExistence type="inferred from homology"/>
<evidence type="ECO:0000256" key="2">
    <source>
        <dbReference type="ARBA" id="ARBA00009211"/>
    </source>
</evidence>
<dbReference type="PANTHER" id="PTHR10894:SF1">
    <property type="entry name" value="NUCLEOLAR PROTEIN 58"/>
    <property type="match status" value="1"/>
</dbReference>
<evidence type="ECO:0000313" key="7">
    <source>
        <dbReference type="EMBL" id="EDR23013.1"/>
    </source>
</evidence>
<dbReference type="EMBL" id="DS550445">
    <property type="protein sequence ID" value="EDR23013.1"/>
    <property type="molecule type" value="Genomic_DNA"/>
</dbReference>
<dbReference type="eggNOG" id="KOG2572">
    <property type="taxonomic scope" value="Eukaryota"/>
</dbReference>
<dbReference type="FunFam" id="1.10.246.90:FF:000005">
    <property type="entry name" value="Nucleolar protein 5, putative"/>
    <property type="match status" value="1"/>
</dbReference>
<dbReference type="Pfam" id="PF08156">
    <property type="entry name" value="NOP5NT"/>
    <property type="match status" value="1"/>
</dbReference>
<dbReference type="InterPro" id="IPR012976">
    <property type="entry name" value="NOSIC"/>
</dbReference>
<organism evidence="8">
    <name type="scientific">Entamoeba dispar (strain ATCC PRA-260 / SAW760)</name>
    <dbReference type="NCBI Taxonomy" id="370354"/>
    <lineage>
        <taxon>Eukaryota</taxon>
        <taxon>Amoebozoa</taxon>
        <taxon>Evosea</taxon>
        <taxon>Archamoebae</taxon>
        <taxon>Mastigamoebida</taxon>
        <taxon>Entamoebidae</taxon>
        <taxon>Entamoeba</taxon>
    </lineage>
</organism>
<dbReference type="InterPro" id="IPR002687">
    <property type="entry name" value="Nop_dom"/>
</dbReference>
<dbReference type="Gene3D" id="1.10.287.4070">
    <property type="match status" value="1"/>
</dbReference>
<feature type="domain" description="Nop" evidence="6">
    <location>
        <begin position="284"/>
        <end position="402"/>
    </location>
</feature>
<evidence type="ECO:0000259" key="6">
    <source>
        <dbReference type="PROSITE" id="PS51358"/>
    </source>
</evidence>
<keyword evidence="8" id="KW-1185">Reference proteome</keyword>
<comment type="similarity">
    <text evidence="2">Belongs to the NOP5/NOP56 family.</text>
</comment>
<keyword evidence="4" id="KW-0539">Nucleus</keyword>
<dbReference type="Pfam" id="PF01798">
    <property type="entry name" value="Nop"/>
    <property type="match status" value="1"/>
</dbReference>
<evidence type="ECO:0000256" key="1">
    <source>
        <dbReference type="ARBA" id="ARBA00004604"/>
    </source>
</evidence>
<evidence type="ECO:0000313" key="8">
    <source>
        <dbReference type="Proteomes" id="UP000008076"/>
    </source>
</evidence>
<feature type="region of interest" description="Disordered" evidence="5">
    <location>
        <begin position="436"/>
        <end position="516"/>
    </location>
</feature>
<dbReference type="GO" id="GO:0032040">
    <property type="term" value="C:small-subunit processome"/>
    <property type="evidence" value="ECO:0007669"/>
    <property type="project" value="InterPro"/>
</dbReference>
<gene>
    <name evidence="7" type="ORF">EDI_064230</name>
</gene>
<dbReference type="SUPFAM" id="SSF89124">
    <property type="entry name" value="Nop domain"/>
    <property type="match status" value="1"/>
</dbReference>
<protein>
    <submittedName>
        <fullName evidence="7">Nucleolar protein nop56, putative</fullName>
    </submittedName>
</protein>
<sequence>MYILHETPAGYALIKIKDEGILKEEKEEKIKKEIEKKGVNEIVSLEYLLKFEKTEQAVEECQAINDGVMTSTLQKFLKATIKKEKEGKLIVVESGLSQAIKNKLGIETIYPNGTIMIDRMIREKINEIIPEITPKEMHSMELGLSHNWSSFKIKFSPEKIDTMIIQAVSLLDDLDKEINIYSMRVREWYGWHFPELSKYINDHMAYCQLVCKIGMRENAKNVDMKEYVEPIVEEEIKNAAIVSMGSEISEEDLENIKALCKQTIEIVEYREELWDYLRQRMQAIAPNLSTLLGELIGARLICHTGSLINLAKAPGSTIQILGAEKALFRALKTKKKTPKYGLIFHAALIGQAPAKAKGQISRVIASKAALCARVDALADNADSSMGEKGKEMVEERLRKIDSKAGGKNIVVNTGKYTRKQEDILANKKVFENGKDSTLGKEEKVEEEDDDKEKKVKEASHTSSSSTSSSTSSSSESSSSEESTSSMSSESSSNESEEEEEKKRIKKGKEGGEKKKL</sequence>
<dbReference type="InterPro" id="IPR036070">
    <property type="entry name" value="Nop_dom_sf"/>
</dbReference>
<dbReference type="GeneID" id="5885730"/>
<evidence type="ECO:0000256" key="3">
    <source>
        <dbReference type="ARBA" id="ARBA00022517"/>
    </source>
</evidence>
<dbReference type="PROSITE" id="PS51358">
    <property type="entry name" value="NOP"/>
    <property type="match status" value="1"/>
</dbReference>
<dbReference type="GO" id="GO:0031428">
    <property type="term" value="C:box C/D methylation guide snoRNP complex"/>
    <property type="evidence" value="ECO:0007669"/>
    <property type="project" value="InterPro"/>
</dbReference>
<evidence type="ECO:0000256" key="5">
    <source>
        <dbReference type="SAM" id="MobiDB-lite"/>
    </source>
</evidence>
<dbReference type="Gene3D" id="1.10.246.90">
    <property type="entry name" value="Nop domain"/>
    <property type="match status" value="1"/>
</dbReference>
<feature type="compositionally biased region" description="Basic and acidic residues" evidence="5">
    <location>
        <begin position="507"/>
        <end position="516"/>
    </location>
</feature>
<dbReference type="InterPro" id="IPR012974">
    <property type="entry name" value="NOP58/56_N"/>
</dbReference>
<keyword evidence="3" id="KW-0690">Ribosome biogenesis</keyword>